<sequence length="143" mass="16293">MEEYKTRMIEEYGDLVKKYYKLKAFLEVERGQRHLEAMDRSLLREQLHYMGGYLEVLSRRIARLFCTPNFESESGAASTINAYPAPTPAPKSKSVKSESEDSLTNCYSGKAASGVNEKKSSENNGIKTVSAEDFIKWFNKNFN</sequence>
<dbReference type="InterPro" id="IPR054052">
    <property type="entry name" value="Y16Q-like"/>
</dbReference>
<organism evidence="2">
    <name type="scientific">CrAss-like virus sp. ctelJ1</name>
    <dbReference type="NCBI Taxonomy" id="2825838"/>
    <lineage>
        <taxon>Viruses</taxon>
        <taxon>Duplodnaviria</taxon>
        <taxon>Heunggongvirae</taxon>
        <taxon>Uroviricota</taxon>
        <taxon>Caudoviricetes</taxon>
        <taxon>Crassvirales</taxon>
    </lineage>
</organism>
<dbReference type="Pfam" id="PF21825">
    <property type="entry name" value="crAss001_48"/>
    <property type="match status" value="1"/>
</dbReference>
<protein>
    <submittedName>
        <fullName evidence="2">Uncharacterized protein</fullName>
    </submittedName>
</protein>
<proteinExistence type="predicted"/>
<evidence type="ECO:0000313" key="2">
    <source>
        <dbReference type="EMBL" id="DAG00893.1"/>
    </source>
</evidence>
<accession>A0A8S5V2E8</accession>
<evidence type="ECO:0000256" key="1">
    <source>
        <dbReference type="SAM" id="MobiDB-lite"/>
    </source>
</evidence>
<name>A0A8S5V2E8_9CAUD</name>
<feature type="region of interest" description="Disordered" evidence="1">
    <location>
        <begin position="73"/>
        <end position="101"/>
    </location>
</feature>
<dbReference type="EMBL" id="BK016184">
    <property type="protein sequence ID" value="DAG00893.1"/>
    <property type="molecule type" value="Genomic_DNA"/>
</dbReference>
<reference evidence="2" key="1">
    <citation type="journal article" date="2021" name="Proc. Natl. Acad. Sci. U.S.A.">
        <title>A Catalog of Tens of Thousands of Viruses from Human Metagenomes Reveals Hidden Associations with Chronic Diseases.</title>
        <authorList>
            <person name="Tisza M.J."/>
            <person name="Buck C.B."/>
        </authorList>
    </citation>
    <scope>NUCLEOTIDE SEQUENCE</scope>
    <source>
        <strain evidence="2">CtelJ1</strain>
    </source>
</reference>